<evidence type="ECO:0000256" key="3">
    <source>
        <dbReference type="ARBA" id="ARBA00022490"/>
    </source>
</evidence>
<comment type="subcellular location">
    <subcellularLocation>
        <location evidence="1">Cytoplasm</location>
        <location evidence="1">Cytoskeleton</location>
        <location evidence="1">Flagellum axoneme</location>
    </subcellularLocation>
</comment>
<dbReference type="AlphaFoldDB" id="U6LUW4"/>
<dbReference type="OrthoDB" id="313308at2759"/>
<dbReference type="GO" id="GO:0005929">
    <property type="term" value="C:cilium"/>
    <property type="evidence" value="ECO:0007669"/>
    <property type="project" value="TreeGrafter"/>
</dbReference>
<evidence type="ECO:0000256" key="8">
    <source>
        <dbReference type="ARBA" id="ARBA00023273"/>
    </source>
</evidence>
<evidence type="ECO:0000256" key="4">
    <source>
        <dbReference type="ARBA" id="ARBA00022553"/>
    </source>
</evidence>
<reference evidence="11" key="1">
    <citation type="submission" date="2013-10" db="EMBL/GenBank/DDBJ databases">
        <title>Genomic analysis of the causative agents of coccidiosis in chickens.</title>
        <authorList>
            <person name="Reid A.J."/>
            <person name="Blake D."/>
            <person name="Billington K."/>
            <person name="Browne H."/>
            <person name="Dunn M."/>
            <person name="Hung S."/>
            <person name="Kawahara F."/>
            <person name="Miranda-Saavedra D."/>
            <person name="Mourier T."/>
            <person name="Nagra H."/>
            <person name="Otto T.D."/>
            <person name="Rawlings N."/>
            <person name="Sanchez A."/>
            <person name="Sanders M."/>
            <person name="Subramaniam C."/>
            <person name="Tay Y."/>
            <person name="Dear P."/>
            <person name="Doerig C."/>
            <person name="Gruber A."/>
            <person name="Parkinson J."/>
            <person name="Shirley M."/>
            <person name="Wan K.L."/>
            <person name="Berriman M."/>
            <person name="Tomley F."/>
            <person name="Pain A."/>
        </authorList>
    </citation>
    <scope>NUCLEOTIDE SEQUENCE [LARGE SCALE GENOMIC DNA]</scope>
    <source>
        <strain evidence="11">Houghton</strain>
    </source>
</reference>
<evidence type="ECO:0000256" key="6">
    <source>
        <dbReference type="ARBA" id="ARBA00023069"/>
    </source>
</evidence>
<keyword evidence="4" id="KW-0597">Phosphoprotein</keyword>
<evidence type="ECO:0000256" key="1">
    <source>
        <dbReference type="ARBA" id="ARBA00004611"/>
    </source>
</evidence>
<keyword evidence="10" id="KW-1133">Transmembrane helix</keyword>
<keyword evidence="6" id="KW-0969">Cilium</keyword>
<organism evidence="11 12">
    <name type="scientific">Eimeria brunetti</name>
    <dbReference type="NCBI Taxonomy" id="51314"/>
    <lineage>
        <taxon>Eukaryota</taxon>
        <taxon>Sar</taxon>
        <taxon>Alveolata</taxon>
        <taxon>Apicomplexa</taxon>
        <taxon>Conoidasida</taxon>
        <taxon>Coccidia</taxon>
        <taxon>Eucoccidiorida</taxon>
        <taxon>Eimeriorina</taxon>
        <taxon>Eimeriidae</taxon>
        <taxon>Eimeria</taxon>
    </lineage>
</organism>
<keyword evidence="8" id="KW-0966">Cell projection</keyword>
<accession>U6LUW4</accession>
<feature type="transmembrane region" description="Helical" evidence="10">
    <location>
        <begin position="118"/>
        <end position="138"/>
    </location>
</feature>
<dbReference type="Pfam" id="PF06098">
    <property type="entry name" value="Radial_spoke_3"/>
    <property type="match status" value="1"/>
</dbReference>
<keyword evidence="10" id="KW-0472">Membrane</keyword>
<dbReference type="EMBL" id="HG713125">
    <property type="protein sequence ID" value="CDJ52399.1"/>
    <property type="molecule type" value="Genomic_DNA"/>
</dbReference>
<keyword evidence="5" id="KW-0282">Flagellum</keyword>
<dbReference type="VEuPathDB" id="ToxoDB:EBH_0049450"/>
<sequence length="492" mass="53391">MWHRLYTPSRELSLQENAGFWCDGLDDNRMQESVLGLSFFKHKQIIFDRDSNRIGAIGAYCPNFFLEERSQPKNHWDAQGISPVPATREAYRVFEDGSSPRKSPQALPSNWETQRETAAVFFWVLVGLGASLLGLYALSRCCRLGSSPLGSSPLGSSPLGSSPVGLGFVGSGCVGSGPRGSGSGSGSSVWGAAADSSDEDTNPQTHMKEGPPSPGGPPTECAENPAAEGAPTTPQQQLLQQQLLQQQQLQQQQLQQQVRLMVSMEERPLNIMSDRRVFRGAPFKLLQGLVFPEAIDRCCCNLRLDAGEAAAGAACCCPFSLPASAAAAAQTDIYKDRPSSPFLAIRAENTDASTEILDGDLFNFDAEVVPLLEVLVGRVIEQSLNELGAVLQEQEMEMIKHQREAFDRERMQQLIAVQALEAAEQRRQEEAGAGFSRARRLTESRARAQLQQIAADKFAAVSFAKGFAEAAVFPVVSMKEELVAAYALPVNP</sequence>
<dbReference type="PANTHER" id="PTHR21648:SF0">
    <property type="entry name" value="RADIAL SPOKE HEAD PROTEIN 3 HOMOLOG"/>
    <property type="match status" value="1"/>
</dbReference>
<proteinExistence type="inferred from homology"/>
<evidence type="ECO:0000313" key="11">
    <source>
        <dbReference type="EMBL" id="CDJ52399.1"/>
    </source>
</evidence>
<evidence type="ECO:0000256" key="2">
    <source>
        <dbReference type="ARBA" id="ARBA00006737"/>
    </source>
</evidence>
<dbReference type="Proteomes" id="UP000030750">
    <property type="component" value="Unassembled WGS sequence"/>
</dbReference>
<keyword evidence="7" id="KW-0206">Cytoskeleton</keyword>
<keyword evidence="3" id="KW-0963">Cytoplasm</keyword>
<evidence type="ECO:0000256" key="9">
    <source>
        <dbReference type="SAM" id="MobiDB-lite"/>
    </source>
</evidence>
<gene>
    <name evidence="11" type="ORF">EBH_0049450</name>
</gene>
<dbReference type="InterPro" id="IPR009290">
    <property type="entry name" value="Radial_spoke_3"/>
</dbReference>
<feature type="compositionally biased region" description="Gly residues" evidence="9">
    <location>
        <begin position="176"/>
        <end position="185"/>
    </location>
</feature>
<keyword evidence="12" id="KW-1185">Reference proteome</keyword>
<protein>
    <submittedName>
        <fullName evidence="11">Radial spoke 3 protein, putative</fullName>
    </submittedName>
</protein>
<evidence type="ECO:0000313" key="12">
    <source>
        <dbReference type="Proteomes" id="UP000030750"/>
    </source>
</evidence>
<feature type="compositionally biased region" description="Low complexity" evidence="9">
    <location>
        <begin position="186"/>
        <end position="195"/>
    </location>
</feature>
<evidence type="ECO:0000256" key="7">
    <source>
        <dbReference type="ARBA" id="ARBA00023212"/>
    </source>
</evidence>
<name>U6LUW4_9EIME</name>
<evidence type="ECO:0000256" key="10">
    <source>
        <dbReference type="SAM" id="Phobius"/>
    </source>
</evidence>
<comment type="similarity">
    <text evidence="2">Belongs to the flagellar radial spoke RSP3 family.</text>
</comment>
<dbReference type="PANTHER" id="PTHR21648">
    <property type="entry name" value="FLAGELLAR RADIAL SPOKE PROTEIN 3"/>
    <property type="match status" value="1"/>
</dbReference>
<evidence type="ECO:0000256" key="5">
    <source>
        <dbReference type="ARBA" id="ARBA00022846"/>
    </source>
</evidence>
<reference evidence="11" key="2">
    <citation type="submission" date="2013-10" db="EMBL/GenBank/DDBJ databases">
        <authorList>
            <person name="Aslett M."/>
        </authorList>
    </citation>
    <scope>NUCLEOTIDE SEQUENCE [LARGE SCALE GENOMIC DNA]</scope>
    <source>
        <strain evidence="11">Houghton</strain>
    </source>
</reference>
<keyword evidence="10" id="KW-0812">Transmembrane</keyword>
<feature type="region of interest" description="Disordered" evidence="9">
    <location>
        <begin position="176"/>
        <end position="235"/>
    </location>
</feature>